<proteinExistence type="predicted"/>
<protein>
    <submittedName>
        <fullName evidence="2">Uncharacterized protein</fullName>
    </submittedName>
</protein>
<evidence type="ECO:0000256" key="1">
    <source>
        <dbReference type="SAM" id="MobiDB-lite"/>
    </source>
</evidence>
<reference evidence="2 3" key="1">
    <citation type="submission" date="2024-04" db="EMBL/GenBank/DDBJ databases">
        <authorList>
            <person name="Fracassetti M."/>
        </authorList>
    </citation>
    <scope>NUCLEOTIDE SEQUENCE [LARGE SCALE GENOMIC DNA]</scope>
</reference>
<organism evidence="2 3">
    <name type="scientific">Linum trigynum</name>
    <dbReference type="NCBI Taxonomy" id="586398"/>
    <lineage>
        <taxon>Eukaryota</taxon>
        <taxon>Viridiplantae</taxon>
        <taxon>Streptophyta</taxon>
        <taxon>Embryophyta</taxon>
        <taxon>Tracheophyta</taxon>
        <taxon>Spermatophyta</taxon>
        <taxon>Magnoliopsida</taxon>
        <taxon>eudicotyledons</taxon>
        <taxon>Gunneridae</taxon>
        <taxon>Pentapetalae</taxon>
        <taxon>rosids</taxon>
        <taxon>fabids</taxon>
        <taxon>Malpighiales</taxon>
        <taxon>Linaceae</taxon>
        <taxon>Linum</taxon>
    </lineage>
</organism>
<feature type="region of interest" description="Disordered" evidence="1">
    <location>
        <begin position="1"/>
        <end position="32"/>
    </location>
</feature>
<dbReference type="Proteomes" id="UP001497516">
    <property type="component" value="Chromosome 3"/>
</dbReference>
<keyword evidence="3" id="KW-1185">Reference proteome</keyword>
<evidence type="ECO:0000313" key="3">
    <source>
        <dbReference type="Proteomes" id="UP001497516"/>
    </source>
</evidence>
<sequence>MASNSPKTGIDQFYASKKRKPPSPSLKAGRAEKGAILTVEGSPSKGTLYFEGLLGFRWWGRELGLKPLASGLLSLYCSELQSTATSPSKTNLNDNKRCSRQLSETGKDRMRKKGFYITDRFQSGQLDACSTMRKEEEREIFIVILQFRCKSN</sequence>
<gene>
    <name evidence="2" type="ORF">LTRI10_LOCUS15434</name>
</gene>
<accession>A0AAV2DIM1</accession>
<dbReference type="EMBL" id="OZ034816">
    <property type="protein sequence ID" value="CAL1373511.1"/>
    <property type="molecule type" value="Genomic_DNA"/>
</dbReference>
<evidence type="ECO:0000313" key="2">
    <source>
        <dbReference type="EMBL" id="CAL1373511.1"/>
    </source>
</evidence>
<name>A0AAV2DIM1_9ROSI</name>
<dbReference type="AlphaFoldDB" id="A0AAV2DIM1"/>